<organism evidence="1">
    <name type="scientific">marine sediment metagenome</name>
    <dbReference type="NCBI Taxonomy" id="412755"/>
    <lineage>
        <taxon>unclassified sequences</taxon>
        <taxon>metagenomes</taxon>
        <taxon>ecological metagenomes</taxon>
    </lineage>
</organism>
<evidence type="ECO:0008006" key="2">
    <source>
        <dbReference type="Google" id="ProtNLM"/>
    </source>
</evidence>
<comment type="caution">
    <text evidence="1">The sequence shown here is derived from an EMBL/GenBank/DDBJ whole genome shotgun (WGS) entry which is preliminary data.</text>
</comment>
<accession>A0A0F9ULM2</accession>
<dbReference type="AlphaFoldDB" id="A0A0F9ULM2"/>
<evidence type="ECO:0000313" key="1">
    <source>
        <dbReference type="EMBL" id="KKN88347.1"/>
    </source>
</evidence>
<dbReference type="EMBL" id="LAZR01000129">
    <property type="protein sequence ID" value="KKN88347.1"/>
    <property type="molecule type" value="Genomic_DNA"/>
</dbReference>
<reference evidence="1" key="1">
    <citation type="journal article" date="2015" name="Nature">
        <title>Complex archaea that bridge the gap between prokaryotes and eukaryotes.</title>
        <authorList>
            <person name="Spang A."/>
            <person name="Saw J.H."/>
            <person name="Jorgensen S.L."/>
            <person name="Zaremba-Niedzwiedzka K."/>
            <person name="Martijn J."/>
            <person name="Lind A.E."/>
            <person name="van Eijk R."/>
            <person name="Schleper C."/>
            <person name="Guy L."/>
            <person name="Ettema T.J."/>
        </authorList>
    </citation>
    <scope>NUCLEOTIDE SEQUENCE</scope>
</reference>
<protein>
    <recommendedName>
        <fullName evidence="2">Head-tail adaptor protein</fullName>
    </recommendedName>
</protein>
<sequence>MSSLLDSFPHTCTAKRRIRTKGSLGGSKETFPTTTFTGRACWQQPAGEALIREFQKRGITVTNKVYFTADPGLDERDILIIGSDTFEVRSKANPDASAGLGIVYRILCEKTTTGSTP</sequence>
<proteinExistence type="predicted"/>
<name>A0A0F9ULM2_9ZZZZ</name>
<gene>
    <name evidence="1" type="ORF">LCGC14_0249100</name>
</gene>